<dbReference type="OrthoDB" id="2748701at2759"/>
<gene>
    <name evidence="1" type="ORF">BT62DRAFT_1077693</name>
</gene>
<organism evidence="1 2">
    <name type="scientific">Guyanagaster necrorhizus</name>
    <dbReference type="NCBI Taxonomy" id="856835"/>
    <lineage>
        <taxon>Eukaryota</taxon>
        <taxon>Fungi</taxon>
        <taxon>Dikarya</taxon>
        <taxon>Basidiomycota</taxon>
        <taxon>Agaricomycotina</taxon>
        <taxon>Agaricomycetes</taxon>
        <taxon>Agaricomycetidae</taxon>
        <taxon>Agaricales</taxon>
        <taxon>Marasmiineae</taxon>
        <taxon>Physalacriaceae</taxon>
        <taxon>Guyanagaster</taxon>
    </lineage>
</organism>
<dbReference type="EMBL" id="MU250540">
    <property type="protein sequence ID" value="KAG7444345.1"/>
    <property type="molecule type" value="Genomic_DNA"/>
</dbReference>
<comment type="caution">
    <text evidence="1">The sequence shown here is derived from an EMBL/GenBank/DDBJ whole genome shotgun (WGS) entry which is preliminary data.</text>
</comment>
<accession>A0A9P7VPZ5</accession>
<evidence type="ECO:0000313" key="1">
    <source>
        <dbReference type="EMBL" id="KAG7444345.1"/>
    </source>
</evidence>
<proteinExistence type="predicted"/>
<keyword evidence="2" id="KW-1185">Reference proteome</keyword>
<evidence type="ECO:0000313" key="2">
    <source>
        <dbReference type="Proteomes" id="UP000812287"/>
    </source>
</evidence>
<feature type="non-terminal residue" evidence="1">
    <location>
        <position position="88"/>
    </location>
</feature>
<dbReference type="AlphaFoldDB" id="A0A9P7VPZ5"/>
<protein>
    <recommendedName>
        <fullName evidence="3">F-box domain-containing protein</fullName>
    </recommendedName>
</protein>
<sequence>MNSTHNASHIPCEIWLEIFKLACTDGGSTGRSLSLVSRVFYDLAKETRFHSVFVYDVSTISTLTWKSIRTTLRVRKGSWLHTDRTALY</sequence>
<dbReference type="GeneID" id="66101618"/>
<dbReference type="Proteomes" id="UP000812287">
    <property type="component" value="Unassembled WGS sequence"/>
</dbReference>
<dbReference type="RefSeq" id="XP_043037845.1">
    <property type="nucleotide sequence ID" value="XM_043179324.1"/>
</dbReference>
<evidence type="ECO:0008006" key="3">
    <source>
        <dbReference type="Google" id="ProtNLM"/>
    </source>
</evidence>
<name>A0A9P7VPZ5_9AGAR</name>
<reference evidence="1" key="1">
    <citation type="submission" date="2020-11" db="EMBL/GenBank/DDBJ databases">
        <title>Adaptations for nitrogen fixation in a non-lichenized fungal sporocarp promotes dispersal by wood-feeding termites.</title>
        <authorList>
            <consortium name="DOE Joint Genome Institute"/>
            <person name="Koch R.A."/>
            <person name="Yoon G."/>
            <person name="Arayal U."/>
            <person name="Lail K."/>
            <person name="Amirebrahimi M."/>
            <person name="Labutti K."/>
            <person name="Lipzen A."/>
            <person name="Riley R."/>
            <person name="Barry K."/>
            <person name="Henrissat B."/>
            <person name="Grigoriev I.V."/>
            <person name="Herr J.R."/>
            <person name="Aime M.C."/>
        </authorList>
    </citation>
    <scope>NUCLEOTIDE SEQUENCE</scope>
    <source>
        <strain evidence="1">MCA 3950</strain>
    </source>
</reference>